<reference evidence="1 2" key="1">
    <citation type="submission" date="2019-12" db="EMBL/GenBank/DDBJ databases">
        <title>Complete genome sequence of Mycolicibacterium xenopi str. JCM15661T.</title>
        <authorList>
            <person name="Yoshida M."/>
            <person name="Fukano H."/>
            <person name="Asakura T."/>
            <person name="Hoshino Y."/>
        </authorList>
    </citation>
    <scope>NUCLEOTIDE SEQUENCE [LARGE SCALE GENOMIC DNA]</scope>
    <source>
        <strain evidence="1 2">JCM 15661T</strain>
    </source>
</reference>
<dbReference type="Proteomes" id="UP000464624">
    <property type="component" value="Chromosome"/>
</dbReference>
<gene>
    <name evidence="1" type="ORF">MYXE_23950</name>
</gene>
<dbReference type="KEGG" id="mxe:MYXE_23950"/>
<evidence type="ECO:0000313" key="2">
    <source>
        <dbReference type="Proteomes" id="UP000464624"/>
    </source>
</evidence>
<evidence type="ECO:0000313" key="1">
    <source>
        <dbReference type="EMBL" id="BBU22605.1"/>
    </source>
</evidence>
<accession>A0AAD1H1N6</accession>
<proteinExistence type="predicted"/>
<name>A0AAD1H1N6_MYCXE</name>
<organism evidence="1 2">
    <name type="scientific">Mycobacterium xenopi</name>
    <dbReference type="NCBI Taxonomy" id="1789"/>
    <lineage>
        <taxon>Bacteria</taxon>
        <taxon>Bacillati</taxon>
        <taxon>Actinomycetota</taxon>
        <taxon>Actinomycetes</taxon>
        <taxon>Mycobacteriales</taxon>
        <taxon>Mycobacteriaceae</taxon>
        <taxon>Mycobacterium</taxon>
    </lineage>
</organism>
<protein>
    <submittedName>
        <fullName evidence="1">Uncharacterized protein</fullName>
    </submittedName>
</protein>
<dbReference type="EMBL" id="AP022314">
    <property type="protein sequence ID" value="BBU22605.1"/>
    <property type="molecule type" value="Genomic_DNA"/>
</dbReference>
<sequence length="62" mass="6797">MSRVSVDECTAEFRYDVGEFVFGVVCNVVGIVEAEPWIYVEFGVGVQAVADPAHARCLSSVW</sequence>
<dbReference type="AlphaFoldDB" id="A0AAD1H1N6"/>